<evidence type="ECO:0000313" key="2">
    <source>
        <dbReference type="Proteomes" id="UP001458880"/>
    </source>
</evidence>
<protein>
    <submittedName>
        <fullName evidence="1">Uncharacterized protein</fullName>
    </submittedName>
</protein>
<comment type="caution">
    <text evidence="1">The sequence shown here is derived from an EMBL/GenBank/DDBJ whole genome shotgun (WGS) entry which is preliminary data.</text>
</comment>
<proteinExistence type="predicted"/>
<reference evidence="1 2" key="1">
    <citation type="journal article" date="2024" name="BMC Genomics">
        <title>De novo assembly and annotation of Popillia japonica's genome with initial clues to its potential as an invasive pest.</title>
        <authorList>
            <person name="Cucini C."/>
            <person name="Boschi S."/>
            <person name="Funari R."/>
            <person name="Cardaioli E."/>
            <person name="Iannotti N."/>
            <person name="Marturano G."/>
            <person name="Paoli F."/>
            <person name="Bruttini M."/>
            <person name="Carapelli A."/>
            <person name="Frati F."/>
            <person name="Nardi F."/>
        </authorList>
    </citation>
    <scope>NUCLEOTIDE SEQUENCE [LARGE SCALE GENOMIC DNA]</scope>
    <source>
        <strain evidence="1">DMR45628</strain>
    </source>
</reference>
<feature type="non-terminal residue" evidence="1">
    <location>
        <position position="1"/>
    </location>
</feature>
<sequence length="24" mass="2770">CLVRFQAVFIYGYDIEQVDYSGAL</sequence>
<dbReference type="Proteomes" id="UP001458880">
    <property type="component" value="Unassembled WGS sequence"/>
</dbReference>
<accession>A0AAW1G7S4</accession>
<organism evidence="1 2">
    <name type="scientific">Popillia japonica</name>
    <name type="common">Japanese beetle</name>
    <dbReference type="NCBI Taxonomy" id="7064"/>
    <lineage>
        <taxon>Eukaryota</taxon>
        <taxon>Metazoa</taxon>
        <taxon>Ecdysozoa</taxon>
        <taxon>Arthropoda</taxon>
        <taxon>Hexapoda</taxon>
        <taxon>Insecta</taxon>
        <taxon>Pterygota</taxon>
        <taxon>Neoptera</taxon>
        <taxon>Endopterygota</taxon>
        <taxon>Coleoptera</taxon>
        <taxon>Polyphaga</taxon>
        <taxon>Scarabaeiformia</taxon>
        <taxon>Scarabaeidae</taxon>
        <taxon>Rutelinae</taxon>
        <taxon>Popillia</taxon>
    </lineage>
</organism>
<dbReference type="EMBL" id="JASPKY010005638">
    <property type="protein sequence ID" value="KAK9659704.1"/>
    <property type="molecule type" value="Genomic_DNA"/>
</dbReference>
<gene>
    <name evidence="1" type="ORF">QE152_g41601</name>
</gene>
<keyword evidence="2" id="KW-1185">Reference proteome</keyword>
<evidence type="ECO:0000313" key="1">
    <source>
        <dbReference type="EMBL" id="KAK9659704.1"/>
    </source>
</evidence>
<name>A0AAW1G7S4_POPJA</name>
<dbReference type="AlphaFoldDB" id="A0AAW1G7S4"/>